<dbReference type="Gene3D" id="1.10.150.20">
    <property type="entry name" value="5' to 3' exonuclease, C-terminal subdomain"/>
    <property type="match status" value="1"/>
</dbReference>
<dbReference type="SUPFAM" id="SSF47781">
    <property type="entry name" value="RuvA domain 2-like"/>
    <property type="match status" value="1"/>
</dbReference>
<dbReference type="KEGG" id="cbw:RR42_m3459"/>
<gene>
    <name evidence="8" type="ORF">RR42_m3459</name>
</gene>
<dbReference type="PROSITE" id="PS50249">
    <property type="entry name" value="MPN"/>
    <property type="match status" value="1"/>
</dbReference>
<dbReference type="Pfam" id="PF20582">
    <property type="entry name" value="UPF0758_N"/>
    <property type="match status" value="1"/>
</dbReference>
<dbReference type="InterPro" id="IPR046778">
    <property type="entry name" value="UPF0758_N"/>
</dbReference>
<comment type="similarity">
    <text evidence="6">Belongs to the UPF0758 family.</text>
</comment>
<dbReference type="NCBIfam" id="TIGR00608">
    <property type="entry name" value="radc"/>
    <property type="match status" value="1"/>
</dbReference>
<dbReference type="InterPro" id="IPR037518">
    <property type="entry name" value="MPN"/>
</dbReference>
<reference evidence="8 9" key="1">
    <citation type="journal article" date="2015" name="Genome Announc.">
        <title>Complete Genome Sequence of Cupriavidus basilensis 4G11, Isolated from the Oak Ridge Field Research Center Site.</title>
        <authorList>
            <person name="Ray J."/>
            <person name="Waters R.J."/>
            <person name="Skerker J.M."/>
            <person name="Kuehl J.V."/>
            <person name="Price M.N."/>
            <person name="Huang J."/>
            <person name="Chakraborty R."/>
            <person name="Arkin A.P."/>
            <person name="Deutschbauer A."/>
        </authorList>
    </citation>
    <scope>NUCLEOTIDE SEQUENCE [LARGE SCALE GENOMIC DNA]</scope>
    <source>
        <strain evidence="8">4G11</strain>
    </source>
</reference>
<dbReference type="AlphaFoldDB" id="A0A0C4YDF9"/>
<proteinExistence type="inferred from homology"/>
<dbReference type="InterPro" id="IPR020891">
    <property type="entry name" value="UPF0758_CS"/>
</dbReference>
<keyword evidence="9" id="KW-1185">Reference proteome</keyword>
<dbReference type="InterPro" id="IPR010994">
    <property type="entry name" value="RuvA_2-like"/>
</dbReference>
<dbReference type="NCBIfam" id="NF000642">
    <property type="entry name" value="PRK00024.1"/>
    <property type="match status" value="1"/>
</dbReference>
<keyword evidence="3" id="KW-0378">Hydrolase</keyword>
<dbReference type="GO" id="GO:0006508">
    <property type="term" value="P:proteolysis"/>
    <property type="evidence" value="ECO:0007669"/>
    <property type="project" value="UniProtKB-KW"/>
</dbReference>
<keyword evidence="1" id="KW-0645">Protease</keyword>
<dbReference type="PANTHER" id="PTHR30471">
    <property type="entry name" value="DNA REPAIR PROTEIN RADC"/>
    <property type="match status" value="1"/>
</dbReference>
<protein>
    <submittedName>
        <fullName evidence="8">DNA repair protein RadC</fullName>
    </submittedName>
</protein>
<evidence type="ECO:0000256" key="2">
    <source>
        <dbReference type="ARBA" id="ARBA00022723"/>
    </source>
</evidence>
<organism evidence="8 9">
    <name type="scientific">Cupriavidus basilensis</name>
    <dbReference type="NCBI Taxonomy" id="68895"/>
    <lineage>
        <taxon>Bacteria</taxon>
        <taxon>Pseudomonadati</taxon>
        <taxon>Pseudomonadota</taxon>
        <taxon>Betaproteobacteria</taxon>
        <taxon>Burkholderiales</taxon>
        <taxon>Burkholderiaceae</taxon>
        <taxon>Cupriavidus</taxon>
    </lineage>
</organism>
<evidence type="ECO:0000256" key="6">
    <source>
        <dbReference type="RuleBase" id="RU003797"/>
    </source>
</evidence>
<evidence type="ECO:0000313" key="9">
    <source>
        <dbReference type="Proteomes" id="UP000031843"/>
    </source>
</evidence>
<dbReference type="InterPro" id="IPR001405">
    <property type="entry name" value="UPF0758"/>
</dbReference>
<feature type="domain" description="MPN" evidence="7">
    <location>
        <begin position="102"/>
        <end position="224"/>
    </location>
</feature>
<dbReference type="SUPFAM" id="SSF102712">
    <property type="entry name" value="JAB1/MPN domain"/>
    <property type="match status" value="1"/>
</dbReference>
<dbReference type="EMBL" id="CP010536">
    <property type="protein sequence ID" value="AJG20825.1"/>
    <property type="molecule type" value="Genomic_DNA"/>
</dbReference>
<evidence type="ECO:0000256" key="4">
    <source>
        <dbReference type="ARBA" id="ARBA00022833"/>
    </source>
</evidence>
<dbReference type="STRING" id="68895.RR42_m3459"/>
<evidence type="ECO:0000256" key="1">
    <source>
        <dbReference type="ARBA" id="ARBA00022670"/>
    </source>
</evidence>
<dbReference type="PANTHER" id="PTHR30471:SF3">
    <property type="entry name" value="UPF0758 PROTEIN YEES-RELATED"/>
    <property type="match status" value="1"/>
</dbReference>
<keyword evidence="2" id="KW-0479">Metal-binding</keyword>
<accession>A0A0C4YDF9</accession>
<dbReference type="PROSITE" id="PS01302">
    <property type="entry name" value="UPF0758"/>
    <property type="match status" value="1"/>
</dbReference>
<dbReference type="CDD" id="cd08071">
    <property type="entry name" value="MPN_DUF2466"/>
    <property type="match status" value="1"/>
</dbReference>
<sequence length="224" mass="24093">MRITDWPSSERPREKLLSSGAASLSDAELLAVFLRVGVAGKSAVDVARELLNDFGTLSSLFAADAGQLARVKGVGSAKYTQLQAARELTRRALGEQLQLPGALDSPTAVRDYLRLSLAGLTYEAFLCLFLDARNRLLASEELFRGTLTQTSVYPREVARKALAYNAAAVIVAHNHPSGNTTPSASDLTMTRSLSRSLALIDVQVLDHFIVAGSNIHSFAEHGQL</sequence>
<dbReference type="OrthoDB" id="9804482at2"/>
<name>A0A0C4YDF9_9BURK</name>
<dbReference type="Pfam" id="PF04002">
    <property type="entry name" value="RadC"/>
    <property type="match status" value="1"/>
</dbReference>
<evidence type="ECO:0000313" key="8">
    <source>
        <dbReference type="EMBL" id="AJG20825.1"/>
    </source>
</evidence>
<dbReference type="GO" id="GO:0046872">
    <property type="term" value="F:metal ion binding"/>
    <property type="evidence" value="ECO:0007669"/>
    <property type="project" value="UniProtKB-KW"/>
</dbReference>
<keyword evidence="4" id="KW-0862">Zinc</keyword>
<keyword evidence="5" id="KW-0482">Metalloprotease</keyword>
<evidence type="ECO:0000259" key="7">
    <source>
        <dbReference type="PROSITE" id="PS50249"/>
    </source>
</evidence>
<dbReference type="RefSeq" id="WP_043349278.1">
    <property type="nucleotide sequence ID" value="NZ_CP010536.1"/>
</dbReference>
<evidence type="ECO:0000256" key="5">
    <source>
        <dbReference type="ARBA" id="ARBA00023049"/>
    </source>
</evidence>
<evidence type="ECO:0000256" key="3">
    <source>
        <dbReference type="ARBA" id="ARBA00022801"/>
    </source>
</evidence>
<dbReference type="Gene3D" id="3.40.140.10">
    <property type="entry name" value="Cytidine Deaminase, domain 2"/>
    <property type="match status" value="1"/>
</dbReference>
<dbReference type="Proteomes" id="UP000031843">
    <property type="component" value="Chromosome main"/>
</dbReference>
<dbReference type="InterPro" id="IPR025657">
    <property type="entry name" value="RadC_JAB"/>
</dbReference>
<dbReference type="GO" id="GO:0008237">
    <property type="term" value="F:metallopeptidase activity"/>
    <property type="evidence" value="ECO:0007669"/>
    <property type="project" value="UniProtKB-KW"/>
</dbReference>